<dbReference type="EMBL" id="BMWE01000007">
    <property type="protein sequence ID" value="GGY19367.1"/>
    <property type="molecule type" value="Genomic_DNA"/>
</dbReference>
<organism evidence="3 4">
    <name type="scientific">Streptomyces djakartensis</name>
    <dbReference type="NCBI Taxonomy" id="68193"/>
    <lineage>
        <taxon>Bacteria</taxon>
        <taxon>Bacillati</taxon>
        <taxon>Actinomycetota</taxon>
        <taxon>Actinomycetes</taxon>
        <taxon>Kitasatosporales</taxon>
        <taxon>Streptomycetaceae</taxon>
        <taxon>Streptomyces</taxon>
    </lineage>
</organism>
<accession>A0ABQ2ZNF5</accession>
<proteinExistence type="predicted"/>
<reference evidence="4" key="1">
    <citation type="journal article" date="2019" name="Int. J. Syst. Evol. Microbiol.">
        <title>The Global Catalogue of Microorganisms (GCM) 10K type strain sequencing project: providing services to taxonomists for standard genome sequencing and annotation.</title>
        <authorList>
            <consortium name="The Broad Institute Genomics Platform"/>
            <consortium name="The Broad Institute Genome Sequencing Center for Infectious Disease"/>
            <person name="Wu L."/>
            <person name="Ma J."/>
        </authorList>
    </citation>
    <scope>NUCLEOTIDE SEQUENCE [LARGE SCALE GENOMIC DNA]</scope>
    <source>
        <strain evidence="4">JCM 4957</strain>
    </source>
</reference>
<keyword evidence="2" id="KW-1133">Transmembrane helix</keyword>
<sequence>MGKSASREDRGKRSSFSVSYEGGGQRDPSTQVKLGRLSYKGPATAMVAVAAVATVGVLAYQWLDGQGNAGGTGTGPGTRVTSGADAPSGTNTATAAPDTGTGATTAPAPATSGPPASPPGSAAPAAAGNTELTEAAVREHRKVVLQRTGSVDLDFTQGGRDITYSLASNGNGWTIAGDRGDLATVDGPATAESCAAATDFGFIIDQKNITKGLTACVLTDENRAAAITVLGWQKDDIGLSSVTMDVTTWEKPEAQ</sequence>
<dbReference type="Proteomes" id="UP000653308">
    <property type="component" value="Unassembled WGS sequence"/>
</dbReference>
<evidence type="ECO:0008006" key="5">
    <source>
        <dbReference type="Google" id="ProtNLM"/>
    </source>
</evidence>
<feature type="compositionally biased region" description="Low complexity" evidence="1">
    <location>
        <begin position="77"/>
        <end position="127"/>
    </location>
</feature>
<feature type="region of interest" description="Disordered" evidence="1">
    <location>
        <begin position="70"/>
        <end position="127"/>
    </location>
</feature>
<evidence type="ECO:0000256" key="2">
    <source>
        <dbReference type="SAM" id="Phobius"/>
    </source>
</evidence>
<evidence type="ECO:0000256" key="1">
    <source>
        <dbReference type="SAM" id="MobiDB-lite"/>
    </source>
</evidence>
<keyword evidence="2" id="KW-0472">Membrane</keyword>
<feature type="region of interest" description="Disordered" evidence="1">
    <location>
        <begin position="1"/>
        <end position="33"/>
    </location>
</feature>
<name>A0ABQ2ZNF5_9ACTN</name>
<gene>
    <name evidence="3" type="ORF">GCM10010384_27140</name>
</gene>
<protein>
    <recommendedName>
        <fullName evidence="5">Serine/threonine protein kinase</fullName>
    </recommendedName>
</protein>
<dbReference type="RefSeq" id="WP_190198044.1">
    <property type="nucleotide sequence ID" value="NZ_BMWE01000007.1"/>
</dbReference>
<evidence type="ECO:0000313" key="4">
    <source>
        <dbReference type="Proteomes" id="UP000653308"/>
    </source>
</evidence>
<keyword evidence="4" id="KW-1185">Reference proteome</keyword>
<evidence type="ECO:0000313" key="3">
    <source>
        <dbReference type="EMBL" id="GGY19367.1"/>
    </source>
</evidence>
<keyword evidence="2" id="KW-0812">Transmembrane</keyword>
<comment type="caution">
    <text evidence="3">The sequence shown here is derived from an EMBL/GenBank/DDBJ whole genome shotgun (WGS) entry which is preliminary data.</text>
</comment>
<feature type="compositionally biased region" description="Basic and acidic residues" evidence="1">
    <location>
        <begin position="1"/>
        <end position="12"/>
    </location>
</feature>
<feature type="transmembrane region" description="Helical" evidence="2">
    <location>
        <begin position="43"/>
        <end position="63"/>
    </location>
</feature>